<sequence length="129" mass="15198">MELTYKGHRQLEEQQRVLINTAQSFGITFEKSYNFGVSVSYHEYKAVANRFKKDELERIAKHIDELILNFKAQEETACSTEEELPSGKQPNKHDITKEIVQLRHTKELDRARFRTVVMKSLEEELEELL</sequence>
<keyword evidence="2" id="KW-1185">Reference proteome</keyword>
<name>A0ABZ0QZ51_9CAUD</name>
<reference evidence="1 2" key="1">
    <citation type="submission" date="2023-10" db="EMBL/GenBank/DDBJ databases">
        <title>Genome Sequence of the Siphoviridae Staphylococcus aureus Phage MVC_VPHSA1.</title>
        <authorList>
            <person name="Deepak S.J."/>
            <person name="Porteen K."/>
            <person name="Wilfred R."/>
            <person name="Anbazhagan S."/>
            <person name="Elango A."/>
            <person name="Senthil Kumar T."/>
            <person name="Narendra B."/>
            <person name="Sureshkannan S."/>
            <person name="Nithya Quintoil M."/>
            <person name="Charley C.A."/>
            <person name="Teresa S."/>
            <person name="Raghavendra A.G."/>
        </authorList>
    </citation>
    <scope>NUCLEOTIDE SEQUENCE [LARGE SCALE GENOMIC DNA]</scope>
</reference>
<dbReference type="Proteomes" id="UP001322219">
    <property type="component" value="Segment"/>
</dbReference>
<gene>
    <name evidence="1" type="ORF">FBHYGVHD_CDS0099</name>
</gene>
<dbReference type="EMBL" id="OR670591">
    <property type="protein sequence ID" value="WPF64946.1"/>
    <property type="molecule type" value="Genomic_DNA"/>
</dbReference>
<protein>
    <submittedName>
        <fullName evidence="1">Uncharacterized protein</fullName>
    </submittedName>
</protein>
<accession>A0ABZ0QZ51</accession>
<evidence type="ECO:0000313" key="2">
    <source>
        <dbReference type="Proteomes" id="UP001322219"/>
    </source>
</evidence>
<organism evidence="1 2">
    <name type="scientific">Staphylococcus phage MVC_VPHSA1</name>
    <dbReference type="NCBI Taxonomy" id="3088876"/>
    <lineage>
        <taxon>Viruses</taxon>
        <taxon>Duplodnaviria</taxon>
        <taxon>Heunggongvirae</taxon>
        <taxon>Uroviricota</taxon>
        <taxon>Caudoviricetes</taxon>
        <taxon>Ehrlichviridae</taxon>
        <taxon>Chennaivirus</taxon>
        <taxon>Chennaivirus MVCVPHSA1</taxon>
    </lineage>
</organism>
<proteinExistence type="predicted"/>
<evidence type="ECO:0000313" key="1">
    <source>
        <dbReference type="EMBL" id="WPF64946.1"/>
    </source>
</evidence>